<evidence type="ECO:0000256" key="1">
    <source>
        <dbReference type="ARBA" id="ARBA00010641"/>
    </source>
</evidence>
<dbReference type="InterPro" id="IPR039425">
    <property type="entry name" value="RNA_pol_sigma-70-like"/>
</dbReference>
<dbReference type="SUPFAM" id="SSF88659">
    <property type="entry name" value="Sigma3 and sigma4 domains of RNA polymerase sigma factors"/>
    <property type="match status" value="1"/>
</dbReference>
<keyword evidence="3" id="KW-0731">Sigma factor</keyword>
<evidence type="ECO:0000256" key="4">
    <source>
        <dbReference type="ARBA" id="ARBA00023163"/>
    </source>
</evidence>
<reference evidence="7 8" key="1">
    <citation type="journal article" date="2019" name="Environ. Microbiol.">
        <title>Species interactions and distinct microbial communities in high Arctic permafrost affected cryosols are associated with the CH4 and CO2 gas fluxes.</title>
        <authorList>
            <person name="Altshuler I."/>
            <person name="Hamel J."/>
            <person name="Turney S."/>
            <person name="Magnuson E."/>
            <person name="Levesque R."/>
            <person name="Greer C."/>
            <person name="Whyte L.G."/>
        </authorList>
    </citation>
    <scope>NUCLEOTIDE SEQUENCE [LARGE SCALE GENOMIC DNA]</scope>
    <source>
        <strain evidence="7 8">S06.C</strain>
    </source>
</reference>
<dbReference type="Proteomes" id="UP000319212">
    <property type="component" value="Unassembled WGS sequence"/>
</dbReference>
<dbReference type="InterPro" id="IPR007627">
    <property type="entry name" value="RNA_pol_sigma70_r2"/>
</dbReference>
<evidence type="ECO:0000313" key="8">
    <source>
        <dbReference type="Proteomes" id="UP000319212"/>
    </source>
</evidence>
<dbReference type="RefSeq" id="WP_140840358.1">
    <property type="nucleotide sequence ID" value="NZ_RCZI01000002.1"/>
</dbReference>
<proteinExistence type="inferred from homology"/>
<dbReference type="InterPro" id="IPR013249">
    <property type="entry name" value="RNA_pol_sigma70_r4_t2"/>
</dbReference>
<dbReference type="PANTHER" id="PTHR43133">
    <property type="entry name" value="RNA POLYMERASE ECF-TYPE SIGMA FACTO"/>
    <property type="match status" value="1"/>
</dbReference>
<dbReference type="Gene3D" id="1.10.10.10">
    <property type="entry name" value="Winged helix-like DNA-binding domain superfamily/Winged helix DNA-binding domain"/>
    <property type="match status" value="1"/>
</dbReference>
<dbReference type="EMBL" id="RCZI01000002">
    <property type="protein sequence ID" value="TPG28650.1"/>
    <property type="molecule type" value="Genomic_DNA"/>
</dbReference>
<name>A0A502DWW8_9BURK</name>
<dbReference type="InterPro" id="IPR014284">
    <property type="entry name" value="RNA_pol_sigma-70_dom"/>
</dbReference>
<dbReference type="InterPro" id="IPR013324">
    <property type="entry name" value="RNA_pol_sigma_r3/r4-like"/>
</dbReference>
<dbReference type="GO" id="GO:0003677">
    <property type="term" value="F:DNA binding"/>
    <property type="evidence" value="ECO:0007669"/>
    <property type="project" value="InterPro"/>
</dbReference>
<dbReference type="Pfam" id="PF04542">
    <property type="entry name" value="Sigma70_r2"/>
    <property type="match status" value="1"/>
</dbReference>
<dbReference type="OrthoDB" id="192021at2"/>
<dbReference type="GO" id="GO:0006352">
    <property type="term" value="P:DNA-templated transcription initiation"/>
    <property type="evidence" value="ECO:0007669"/>
    <property type="project" value="InterPro"/>
</dbReference>
<dbReference type="AlphaFoldDB" id="A0A502DWW8"/>
<feature type="domain" description="RNA polymerase sigma factor 70 region 4 type 2" evidence="6">
    <location>
        <begin position="104"/>
        <end position="154"/>
    </location>
</feature>
<dbReference type="NCBIfam" id="TIGR02937">
    <property type="entry name" value="sigma70-ECF"/>
    <property type="match status" value="1"/>
</dbReference>
<keyword evidence="2" id="KW-0805">Transcription regulation</keyword>
<comment type="caution">
    <text evidence="7">The sequence shown here is derived from an EMBL/GenBank/DDBJ whole genome shotgun (WGS) entry which is preliminary data.</text>
</comment>
<accession>A0A502DWW8</accession>
<dbReference type="InterPro" id="IPR013325">
    <property type="entry name" value="RNA_pol_sigma_r2"/>
</dbReference>
<evidence type="ECO:0000313" key="7">
    <source>
        <dbReference type="EMBL" id="TPG28650.1"/>
    </source>
</evidence>
<evidence type="ECO:0000256" key="3">
    <source>
        <dbReference type="ARBA" id="ARBA00023082"/>
    </source>
</evidence>
<dbReference type="InterPro" id="IPR036388">
    <property type="entry name" value="WH-like_DNA-bd_sf"/>
</dbReference>
<dbReference type="PANTHER" id="PTHR43133:SF63">
    <property type="entry name" value="RNA POLYMERASE SIGMA FACTOR FECI-RELATED"/>
    <property type="match status" value="1"/>
</dbReference>
<sequence>MLERYYRELLNFLHRQVSDRDTAADLAQESYARVLAVQHAGRDVLDGRALLYRTARNLLVDQHRRNAVRRHEPLDAITEADQPHALAHLQPENVLASQQVQRAYIGAIESLPPRCREAFVLHVFDELTHAQIARHMGISVSMVEKHVVRGMLACKSCERSLHAQDDLGLRRSAR</sequence>
<evidence type="ECO:0000259" key="6">
    <source>
        <dbReference type="Pfam" id="PF08281"/>
    </source>
</evidence>
<dbReference type="Pfam" id="PF08281">
    <property type="entry name" value="Sigma70_r4_2"/>
    <property type="match status" value="1"/>
</dbReference>
<dbReference type="SUPFAM" id="SSF88946">
    <property type="entry name" value="Sigma2 domain of RNA polymerase sigma factors"/>
    <property type="match status" value="1"/>
</dbReference>
<comment type="similarity">
    <text evidence="1">Belongs to the sigma-70 factor family. ECF subfamily.</text>
</comment>
<gene>
    <name evidence="7" type="ORF">EAH82_07575</name>
</gene>
<protein>
    <submittedName>
        <fullName evidence="7">Sigma-70 family RNA polymerase sigma factor</fullName>
    </submittedName>
</protein>
<evidence type="ECO:0000256" key="2">
    <source>
        <dbReference type="ARBA" id="ARBA00023015"/>
    </source>
</evidence>
<dbReference type="GO" id="GO:0016987">
    <property type="term" value="F:sigma factor activity"/>
    <property type="evidence" value="ECO:0007669"/>
    <property type="project" value="UniProtKB-KW"/>
</dbReference>
<evidence type="ECO:0000259" key="5">
    <source>
        <dbReference type="Pfam" id="PF04542"/>
    </source>
</evidence>
<organism evidence="7 8">
    <name type="scientific">Variovorax guangxiensis</name>
    <dbReference type="NCBI Taxonomy" id="1775474"/>
    <lineage>
        <taxon>Bacteria</taxon>
        <taxon>Pseudomonadati</taxon>
        <taxon>Pseudomonadota</taxon>
        <taxon>Betaproteobacteria</taxon>
        <taxon>Burkholderiales</taxon>
        <taxon>Comamonadaceae</taxon>
        <taxon>Variovorax</taxon>
    </lineage>
</organism>
<dbReference type="Gene3D" id="1.10.1740.10">
    <property type="match status" value="1"/>
</dbReference>
<feature type="domain" description="RNA polymerase sigma-70 region 2" evidence="5">
    <location>
        <begin position="2"/>
        <end position="67"/>
    </location>
</feature>
<keyword evidence="4" id="KW-0804">Transcription</keyword>